<keyword evidence="2" id="KW-1185">Reference proteome</keyword>
<reference evidence="1 2" key="1">
    <citation type="submission" date="2019-03" db="EMBL/GenBank/DDBJ databases">
        <title>Genomic Encyclopedia of Type Strains, Phase III (KMG-III): the genomes of soil and plant-associated and newly described type strains.</title>
        <authorList>
            <person name="Whitman W."/>
        </authorList>
    </citation>
    <scope>NUCLEOTIDE SEQUENCE [LARGE SCALE GENOMIC DNA]</scope>
    <source>
        <strain evidence="1 2">VKM Ac-2573</strain>
    </source>
</reference>
<proteinExistence type="predicted"/>
<dbReference type="EMBL" id="SODP01000001">
    <property type="protein sequence ID" value="TDW77430.1"/>
    <property type="molecule type" value="Genomic_DNA"/>
</dbReference>
<gene>
    <name evidence="1" type="ORF">EV653_2598</name>
</gene>
<comment type="caution">
    <text evidence="1">The sequence shown here is derived from an EMBL/GenBank/DDBJ whole genome shotgun (WGS) entry which is preliminary data.</text>
</comment>
<dbReference type="Proteomes" id="UP000295146">
    <property type="component" value="Unassembled WGS sequence"/>
</dbReference>
<evidence type="ECO:0000313" key="1">
    <source>
        <dbReference type="EMBL" id="TDW77430.1"/>
    </source>
</evidence>
<dbReference type="AlphaFoldDB" id="A0A4R8CMW0"/>
<protein>
    <submittedName>
        <fullName evidence="1">Uncharacterized protein</fullName>
    </submittedName>
</protein>
<dbReference type="OrthoDB" id="190895at2"/>
<dbReference type="RefSeq" id="WP_134101987.1">
    <property type="nucleotide sequence ID" value="NZ_SODP01000001.1"/>
</dbReference>
<sequence length="423" mass="47211">MKLFVVVVIVLFAAGLTWGIVALVRRQRYIDSLRQRGWNFVNSPTFDAVARLGNPPFGLGFVRKPDDQITGLTALGRPFQVIEYSTSHWSGWVGMVTLSRRLPELWITGGDTRPRYGVLAHAVPAPPQLGPGWQVGALEPDFAAEVMNPQVCSQLSAMAMSNSGLPGLNVGIDSDQLVVLDPPRQKPELLAAWLEQLGAVAAAIDATPLDRWIQPEPQARLTFYHHPDWYWVGVDDSLLEFTPVNRGGHAHSTSEVIRGRDGDGPPFVAFTHHWKTTRTESYTDSEGRTQTRTVTENHSEPILGFQLPIWMPRLEVGPKGWGGGISFESEAFNRQFAVHSQDTKFAYDVIHPRQMQYLMANPPASFRIEEEWAWFSPGEHSQPAIAHSSEFLRGFLARVPRFVWRNLGLPDSPYPAPEITPVP</sequence>
<organism evidence="1 2">
    <name type="scientific">Kribbella pratensis</name>
    <dbReference type="NCBI Taxonomy" id="2512112"/>
    <lineage>
        <taxon>Bacteria</taxon>
        <taxon>Bacillati</taxon>
        <taxon>Actinomycetota</taxon>
        <taxon>Actinomycetes</taxon>
        <taxon>Propionibacteriales</taxon>
        <taxon>Kribbellaceae</taxon>
        <taxon>Kribbella</taxon>
    </lineage>
</organism>
<accession>A0A4R8CMW0</accession>
<name>A0A4R8CMW0_9ACTN</name>
<evidence type="ECO:0000313" key="2">
    <source>
        <dbReference type="Proteomes" id="UP000295146"/>
    </source>
</evidence>